<proteinExistence type="predicted"/>
<reference evidence="2 3" key="1">
    <citation type="journal article" date="2018" name="IMA Fungus">
        <title>IMA Genome-F 10: Nine draft genome sequences of Claviceps purpurea s.lat., including C. arundinis, C. humidiphila, and C. cf. spartinae, pseudomolecules for the pitch canker pathogen Fusarium circinatum, draft genome of Davidsoniella eucalypti, Grosmannia galeiformis, Quambalaria eucalypti, and Teratosphaeria destructans.</title>
        <authorList>
            <person name="Wingfield B.D."/>
            <person name="Liu M."/>
            <person name="Nguyen H.D."/>
            <person name="Lane F.A."/>
            <person name="Morgan S.W."/>
            <person name="De Vos L."/>
            <person name="Wilken P.M."/>
            <person name="Duong T.A."/>
            <person name="Aylward J."/>
            <person name="Coetzee M.P."/>
            <person name="Dadej K."/>
            <person name="De Beer Z.W."/>
            <person name="Findlay W."/>
            <person name="Havenga M."/>
            <person name="Kolarik M."/>
            <person name="Menzies J.G."/>
            <person name="Naidoo K."/>
            <person name="Pochopski O."/>
            <person name="Shoukouhi P."/>
            <person name="Santana Q.C."/>
            <person name="Seifert K.A."/>
            <person name="Soal N."/>
            <person name="Steenkamp E.T."/>
            <person name="Tatham C.T."/>
            <person name="van der Nest M.A."/>
            <person name="Wingfield M.J."/>
        </authorList>
    </citation>
    <scope>NUCLEOTIDE SEQUENCE [LARGE SCALE GENOMIC DNA]</scope>
    <source>
        <strain evidence="2">CMW44962</strain>
    </source>
</reference>
<evidence type="ECO:0000313" key="2">
    <source>
        <dbReference type="EMBL" id="KAH9822718.1"/>
    </source>
</evidence>
<dbReference type="OrthoDB" id="10608139at2759"/>
<dbReference type="Proteomes" id="UP001138500">
    <property type="component" value="Unassembled WGS sequence"/>
</dbReference>
<comment type="caution">
    <text evidence="2">The sequence shown here is derived from an EMBL/GenBank/DDBJ whole genome shotgun (WGS) entry which is preliminary data.</text>
</comment>
<feature type="compositionally biased region" description="Basic and acidic residues" evidence="1">
    <location>
        <begin position="151"/>
        <end position="169"/>
    </location>
</feature>
<feature type="region of interest" description="Disordered" evidence="1">
    <location>
        <begin position="132"/>
        <end position="169"/>
    </location>
</feature>
<protein>
    <submittedName>
        <fullName evidence="2">Uncharacterized protein</fullName>
    </submittedName>
</protein>
<organism evidence="2 3">
    <name type="scientific">Teratosphaeria destructans</name>
    <dbReference type="NCBI Taxonomy" id="418781"/>
    <lineage>
        <taxon>Eukaryota</taxon>
        <taxon>Fungi</taxon>
        <taxon>Dikarya</taxon>
        <taxon>Ascomycota</taxon>
        <taxon>Pezizomycotina</taxon>
        <taxon>Dothideomycetes</taxon>
        <taxon>Dothideomycetidae</taxon>
        <taxon>Mycosphaerellales</taxon>
        <taxon>Teratosphaeriaceae</taxon>
        <taxon>Teratosphaeria</taxon>
    </lineage>
</organism>
<evidence type="ECO:0000313" key="3">
    <source>
        <dbReference type="Proteomes" id="UP001138500"/>
    </source>
</evidence>
<feature type="region of interest" description="Disordered" evidence="1">
    <location>
        <begin position="67"/>
        <end position="94"/>
    </location>
</feature>
<dbReference type="AlphaFoldDB" id="A0A9W7SLS3"/>
<accession>A0A9W7SLS3</accession>
<keyword evidence="3" id="KW-1185">Reference proteome</keyword>
<evidence type="ECO:0000256" key="1">
    <source>
        <dbReference type="SAM" id="MobiDB-lite"/>
    </source>
</evidence>
<reference evidence="2 3" key="2">
    <citation type="journal article" date="2021" name="Curr. Genet.">
        <title>Genetic response to nitrogen starvation in the aggressive Eucalyptus foliar pathogen Teratosphaeria destructans.</title>
        <authorList>
            <person name="Havenga M."/>
            <person name="Wingfield B.D."/>
            <person name="Wingfield M.J."/>
            <person name="Dreyer L.L."/>
            <person name="Roets F."/>
            <person name="Aylward J."/>
        </authorList>
    </citation>
    <scope>NUCLEOTIDE SEQUENCE [LARGE SCALE GENOMIC DNA]</scope>
    <source>
        <strain evidence="2">CMW44962</strain>
    </source>
</reference>
<feature type="compositionally biased region" description="Polar residues" evidence="1">
    <location>
        <begin position="67"/>
        <end position="81"/>
    </location>
</feature>
<name>A0A9W7SLS3_9PEZI</name>
<dbReference type="EMBL" id="RIBY02002212">
    <property type="protein sequence ID" value="KAH9822718.1"/>
    <property type="molecule type" value="Genomic_DNA"/>
</dbReference>
<gene>
    <name evidence="2" type="ORF">Tdes44962_MAKER04687</name>
</gene>
<sequence>MANKPFAASEFVKLLTPTARDDLLRLPTASRHSKYKADRELKEDILATRQQIEAARVADQPRTLRNRQVLSPLSSNANIGSSKAKHQKVETSDIAPTTTPASITALVAMASKKAQSIHLKFTCPFCNKQRTLPGHETSDACPSKNQPAGIEEAKTNAPAEHHAAEGAKE</sequence>